<dbReference type="SUPFAM" id="SSF55729">
    <property type="entry name" value="Acyl-CoA N-acyltransferases (Nat)"/>
    <property type="match status" value="1"/>
</dbReference>
<accession>A0ABV2TY93</accession>
<gene>
    <name evidence="2" type="ORF">ABXZ32_12640</name>
</gene>
<dbReference type="EC" id="2.3.1.-" evidence="2"/>
<evidence type="ECO:0000313" key="3">
    <source>
        <dbReference type="Proteomes" id="UP001549773"/>
    </source>
</evidence>
<name>A0ABV2TY93_9FLAO</name>
<dbReference type="RefSeq" id="WP_354619039.1">
    <property type="nucleotide sequence ID" value="NZ_JBEWYP010000007.1"/>
</dbReference>
<dbReference type="InterPro" id="IPR038740">
    <property type="entry name" value="BioF2-like_GNAT_dom"/>
</dbReference>
<comment type="caution">
    <text evidence="2">The sequence shown here is derived from an EMBL/GenBank/DDBJ whole genome shotgun (WGS) entry which is preliminary data.</text>
</comment>
<evidence type="ECO:0000259" key="1">
    <source>
        <dbReference type="Pfam" id="PF13480"/>
    </source>
</evidence>
<dbReference type="InterPro" id="IPR016181">
    <property type="entry name" value="Acyl_CoA_acyltransferase"/>
</dbReference>
<organism evidence="2 3">
    <name type="scientific">Sediminicola luteus</name>
    <dbReference type="NCBI Taxonomy" id="319238"/>
    <lineage>
        <taxon>Bacteria</taxon>
        <taxon>Pseudomonadati</taxon>
        <taxon>Bacteroidota</taxon>
        <taxon>Flavobacteriia</taxon>
        <taxon>Flavobacteriales</taxon>
        <taxon>Flavobacteriaceae</taxon>
        <taxon>Sediminicola</taxon>
    </lineage>
</organism>
<proteinExistence type="predicted"/>
<dbReference type="GO" id="GO:0016746">
    <property type="term" value="F:acyltransferase activity"/>
    <property type="evidence" value="ECO:0007669"/>
    <property type="project" value="UniProtKB-KW"/>
</dbReference>
<keyword evidence="2" id="KW-0808">Transferase</keyword>
<protein>
    <submittedName>
        <fullName evidence="2">GNAT family N-acetyltransferase</fullName>
        <ecNumber evidence="2">2.3.1.-</ecNumber>
    </submittedName>
</protein>
<reference evidence="2 3" key="1">
    <citation type="submission" date="2024-07" db="EMBL/GenBank/DDBJ databases">
        <title>The genome sequence of type strain Sediminicola luteus GDMCC 1.2596T.</title>
        <authorList>
            <person name="Liu Y."/>
        </authorList>
    </citation>
    <scope>NUCLEOTIDE SEQUENCE [LARGE SCALE GENOMIC DNA]</scope>
    <source>
        <strain evidence="2 3">GDMCC 1.2596</strain>
    </source>
</reference>
<dbReference type="EMBL" id="JBEWYP010000007">
    <property type="protein sequence ID" value="MET7030248.1"/>
    <property type="molecule type" value="Genomic_DNA"/>
</dbReference>
<dbReference type="Pfam" id="PF13480">
    <property type="entry name" value="Acetyltransf_6"/>
    <property type="match status" value="1"/>
</dbReference>
<keyword evidence="3" id="KW-1185">Reference proteome</keyword>
<sequence length="368" mass="43896">MQYKALSYNGNVLPVSEYHNNYKLSDRTPIICIELFPSYFDANIEVPKGVKVKKIFRINGFCIKINDHKDINSYIRANIKSNLRTVLKRKIKGLETSFDIRYRLFYGQISKEDYDFLMQSLHHMLVRRFNQRDDQHDSLKRWDSYVTSVFELINEKKASLYVIYDNQRPIQISLNYHCDKIVFLAIPSYDIDYAKFGLGNIAVQKLLEWCINNGYQMLDMGYGAFDYKLKWCNHTYNFEHHLFYEQNSFMVPIMVSFISLKTKLVNFLVSKGVNKHYHNFRSKFSKKPESDEIEYYIDGTPEDLSDDKNQKRIDFINNDSYSFLKKPVYDYLYTNLEHIEKVEVYEIQDNSSYIIKGQKNIQKIVFKR</sequence>
<dbReference type="Gene3D" id="3.40.630.30">
    <property type="match status" value="1"/>
</dbReference>
<feature type="domain" description="BioF2-like acetyltransferase" evidence="1">
    <location>
        <begin position="82"/>
        <end position="228"/>
    </location>
</feature>
<evidence type="ECO:0000313" key="2">
    <source>
        <dbReference type="EMBL" id="MET7030248.1"/>
    </source>
</evidence>
<dbReference type="Proteomes" id="UP001549773">
    <property type="component" value="Unassembled WGS sequence"/>
</dbReference>
<keyword evidence="2" id="KW-0012">Acyltransferase</keyword>